<dbReference type="EMBL" id="JBHSMQ010000002">
    <property type="protein sequence ID" value="MFC5454648.1"/>
    <property type="molecule type" value="Genomic_DNA"/>
</dbReference>
<reference evidence="2" key="1">
    <citation type="journal article" date="2019" name="Int. J. Syst. Evol. Microbiol.">
        <title>The Global Catalogue of Microorganisms (GCM) 10K type strain sequencing project: providing services to taxonomists for standard genome sequencing and annotation.</title>
        <authorList>
            <consortium name="The Broad Institute Genomics Platform"/>
            <consortium name="The Broad Institute Genome Sequencing Center for Infectious Disease"/>
            <person name="Wu L."/>
            <person name="Ma J."/>
        </authorList>
    </citation>
    <scope>NUCLEOTIDE SEQUENCE [LARGE SCALE GENOMIC DNA]</scope>
    <source>
        <strain evidence="2">CGMCC 4.1469</strain>
    </source>
</reference>
<gene>
    <name evidence="1" type="ORF">ACFQDI_07290</name>
</gene>
<name>A0ABW0KMF4_9BACT</name>
<evidence type="ECO:0000313" key="1">
    <source>
        <dbReference type="EMBL" id="MFC5454648.1"/>
    </source>
</evidence>
<dbReference type="PROSITE" id="PS51257">
    <property type="entry name" value="PROKAR_LIPOPROTEIN"/>
    <property type="match status" value="1"/>
</dbReference>
<dbReference type="Proteomes" id="UP001596052">
    <property type="component" value="Unassembled WGS sequence"/>
</dbReference>
<evidence type="ECO:0000313" key="2">
    <source>
        <dbReference type="Proteomes" id="UP001596052"/>
    </source>
</evidence>
<organism evidence="1 2">
    <name type="scientific">Prosthecobacter fluviatilis</name>
    <dbReference type="NCBI Taxonomy" id="445931"/>
    <lineage>
        <taxon>Bacteria</taxon>
        <taxon>Pseudomonadati</taxon>
        <taxon>Verrucomicrobiota</taxon>
        <taxon>Verrucomicrobiia</taxon>
        <taxon>Verrucomicrobiales</taxon>
        <taxon>Verrucomicrobiaceae</taxon>
        <taxon>Prosthecobacter</taxon>
    </lineage>
</organism>
<comment type="caution">
    <text evidence="1">The sequence shown here is derived from an EMBL/GenBank/DDBJ whole genome shotgun (WGS) entry which is preliminary data.</text>
</comment>
<proteinExistence type="predicted"/>
<dbReference type="RefSeq" id="WP_377164939.1">
    <property type="nucleotide sequence ID" value="NZ_JBHSMQ010000002.1"/>
</dbReference>
<keyword evidence="2" id="KW-1185">Reference proteome</keyword>
<protein>
    <submittedName>
        <fullName evidence="1">Uncharacterized protein</fullName>
    </submittedName>
</protein>
<sequence length="110" mass="12372">MNRPFLSFCMAFCLTSLSCERHTELRREIAALDARIKKDKADTLQYEQDIAALGGKEALPRISQQAQETEDQVRPLEFVNAPRERKLSAIESGFAMLKPAAEAYKAANLK</sequence>
<accession>A0ABW0KMF4</accession>